<feature type="domain" description="Translin-associated factor X-interacting protein 1 N-terminal" evidence="2">
    <location>
        <begin position="14"/>
        <end position="115"/>
    </location>
</feature>
<comment type="caution">
    <text evidence="3">The sequence shown here is derived from an EMBL/GenBank/DDBJ whole genome shotgun (WGS) entry which is preliminary data.</text>
</comment>
<evidence type="ECO:0000313" key="3">
    <source>
        <dbReference type="EMBL" id="PFX24668.1"/>
    </source>
</evidence>
<sequence length="122" mass="14123">MAVHLHQLNQIQDSLIQELSKLESFGESTRQDCYCLHKVYFESLIDQHSTYGDLLSRIKAEYEDCIAAIERGQREAMHLSGKLAATFMEHQTFRNIKARADELNLKVALLRMQNHRGCRTTN</sequence>
<reference evidence="4" key="1">
    <citation type="journal article" date="2017" name="bioRxiv">
        <title>Comparative analysis of the genomes of Stylophora pistillata and Acropora digitifera provides evidence for extensive differences between species of corals.</title>
        <authorList>
            <person name="Voolstra C.R."/>
            <person name="Li Y."/>
            <person name="Liew Y.J."/>
            <person name="Baumgarten S."/>
            <person name="Zoccola D."/>
            <person name="Flot J.-F."/>
            <person name="Tambutte S."/>
            <person name="Allemand D."/>
            <person name="Aranda M."/>
        </authorList>
    </citation>
    <scope>NUCLEOTIDE SEQUENCE [LARGE SCALE GENOMIC DNA]</scope>
</reference>
<name>A0A2B4S7W2_STYPI</name>
<keyword evidence="4" id="KW-1185">Reference proteome</keyword>
<evidence type="ECO:0000259" key="2">
    <source>
        <dbReference type="Pfam" id="PF15739"/>
    </source>
</evidence>
<organism evidence="3 4">
    <name type="scientific">Stylophora pistillata</name>
    <name type="common">Smooth cauliflower coral</name>
    <dbReference type="NCBI Taxonomy" id="50429"/>
    <lineage>
        <taxon>Eukaryota</taxon>
        <taxon>Metazoa</taxon>
        <taxon>Cnidaria</taxon>
        <taxon>Anthozoa</taxon>
        <taxon>Hexacorallia</taxon>
        <taxon>Scleractinia</taxon>
        <taxon>Astrocoeniina</taxon>
        <taxon>Pocilloporidae</taxon>
        <taxon>Stylophora</taxon>
    </lineage>
</organism>
<dbReference type="STRING" id="50429.A0A2B4S7W2"/>
<dbReference type="Proteomes" id="UP000225706">
    <property type="component" value="Unassembled WGS sequence"/>
</dbReference>
<accession>A0A2B4S7W2</accession>
<gene>
    <name evidence="3" type="ORF">AWC38_SpisGene10739</name>
</gene>
<dbReference type="EMBL" id="LSMT01000170">
    <property type="protein sequence ID" value="PFX24668.1"/>
    <property type="molecule type" value="Genomic_DNA"/>
</dbReference>
<proteinExistence type="predicted"/>
<dbReference type="AlphaFoldDB" id="A0A2B4S7W2"/>
<protein>
    <recommendedName>
        <fullName evidence="2">Translin-associated factor X-interacting protein 1 N-terminal domain-containing protein</fullName>
    </recommendedName>
</protein>
<evidence type="ECO:0000313" key="4">
    <source>
        <dbReference type="Proteomes" id="UP000225706"/>
    </source>
</evidence>
<dbReference type="InterPro" id="IPR032755">
    <property type="entry name" value="TSNAXIP1_N"/>
</dbReference>
<evidence type="ECO:0000256" key="1">
    <source>
        <dbReference type="ARBA" id="ARBA00023054"/>
    </source>
</evidence>
<keyword evidence="1" id="KW-0175">Coiled coil</keyword>
<dbReference type="Pfam" id="PF15739">
    <property type="entry name" value="TSNAXIP1_N"/>
    <property type="match status" value="1"/>
</dbReference>
<dbReference type="OrthoDB" id="5960371at2759"/>